<evidence type="ECO:0000313" key="4">
    <source>
        <dbReference type="Proteomes" id="UP000001505"/>
    </source>
</evidence>
<keyword evidence="1" id="KW-0732">Signal</keyword>
<dbReference type="Proteomes" id="UP000001505">
    <property type="component" value="Chromosome"/>
</dbReference>
<dbReference type="eggNOG" id="COG3209">
    <property type="taxonomic scope" value="Bacteria"/>
</dbReference>
<keyword evidence="4" id="KW-1185">Reference proteome</keyword>
<accession>D6YRM2</accession>
<protein>
    <submittedName>
        <fullName evidence="3">Putative rhs family protein remnant</fullName>
    </submittedName>
</protein>
<evidence type="ECO:0000259" key="2">
    <source>
        <dbReference type="Pfam" id="PF20148"/>
    </source>
</evidence>
<dbReference type="InterPro" id="IPR045351">
    <property type="entry name" value="DUF6531"/>
</dbReference>
<reference evidence="3 4" key="1">
    <citation type="journal article" date="2010" name="PLoS ONE">
        <title>The Waddlia genome: a window into chlamydial biology.</title>
        <authorList>
            <person name="Bertelli C."/>
            <person name="Collyn F."/>
            <person name="Croxatto A."/>
            <person name="Ruckert C."/>
            <person name="Polkinghorne A."/>
            <person name="Kebbi-Beghdadi C."/>
            <person name="Goesmann A."/>
            <person name="Vaughan L."/>
            <person name="Greub G."/>
        </authorList>
    </citation>
    <scope>NUCLEOTIDE SEQUENCE [LARGE SCALE GENOMIC DNA]</scope>
    <source>
        <strain evidence="4">ATCC VR-1470 / WSU 86-1044</strain>
    </source>
</reference>
<dbReference type="Pfam" id="PF20148">
    <property type="entry name" value="DUF6531"/>
    <property type="match status" value="1"/>
</dbReference>
<name>D6YRM2_WADCW</name>
<dbReference type="HOGENOM" id="CLU_2208968_0_0_0"/>
<sequence length="107" mass="11716">MRFFLFLLTVSLFALHADDLQEIDPEKYASLIDFETAPSAIVSNVNVITGHYVETETDYLSRSASPIHIQRNYNSGSDRKAFLGGALGSDCMGICFSSESQGKDLGC</sequence>
<evidence type="ECO:0000313" key="3">
    <source>
        <dbReference type="EMBL" id="ADI38717.1"/>
    </source>
</evidence>
<dbReference type="RefSeq" id="WP_013182428.1">
    <property type="nucleotide sequence ID" value="NC_014225.1"/>
</dbReference>
<dbReference type="EMBL" id="CP001928">
    <property type="protein sequence ID" value="ADI38717.1"/>
    <property type="molecule type" value="Genomic_DNA"/>
</dbReference>
<proteinExistence type="predicted"/>
<organism evidence="3 4">
    <name type="scientific">Waddlia chondrophila (strain ATCC VR-1470 / WSU 86-1044)</name>
    <dbReference type="NCBI Taxonomy" id="716544"/>
    <lineage>
        <taxon>Bacteria</taxon>
        <taxon>Pseudomonadati</taxon>
        <taxon>Chlamydiota</taxon>
        <taxon>Chlamydiia</taxon>
        <taxon>Parachlamydiales</taxon>
        <taxon>Waddliaceae</taxon>
        <taxon>Waddlia</taxon>
    </lineage>
</organism>
<dbReference type="AlphaFoldDB" id="D6YRM2"/>
<evidence type="ECO:0000256" key="1">
    <source>
        <dbReference type="SAM" id="SignalP"/>
    </source>
</evidence>
<gene>
    <name evidence="3" type="primary">rhs33</name>
    <name evidence="3" type="ordered locus">wcw_1366</name>
</gene>
<feature type="signal peptide" evidence="1">
    <location>
        <begin position="1"/>
        <end position="16"/>
    </location>
</feature>
<feature type="chain" id="PRO_5003091084" evidence="1">
    <location>
        <begin position="17"/>
        <end position="107"/>
    </location>
</feature>
<feature type="domain" description="DUF6531" evidence="2">
    <location>
        <begin position="45"/>
        <end position="84"/>
    </location>
</feature>
<dbReference type="STRING" id="716544.wcw_1366"/>
<dbReference type="KEGG" id="wch:wcw_1366"/>